<evidence type="ECO:0000313" key="9">
    <source>
        <dbReference type="Proteomes" id="UP000445696"/>
    </source>
</evidence>
<feature type="binding site" evidence="6">
    <location>
        <position position="40"/>
    </location>
    <ligand>
        <name>molybdate</name>
        <dbReference type="ChEBI" id="CHEBI:36264"/>
    </ligand>
</feature>
<evidence type="ECO:0000256" key="5">
    <source>
        <dbReference type="ARBA" id="ARBA00062515"/>
    </source>
</evidence>
<evidence type="ECO:0000256" key="3">
    <source>
        <dbReference type="ARBA" id="ARBA00022723"/>
    </source>
</evidence>
<dbReference type="InterPro" id="IPR005950">
    <property type="entry name" value="ModA"/>
</dbReference>
<keyword evidence="2 6" id="KW-0500">Molybdenum</keyword>
<dbReference type="PANTHER" id="PTHR30632">
    <property type="entry name" value="MOLYBDATE-BINDING PERIPLASMIC PROTEIN"/>
    <property type="match status" value="1"/>
</dbReference>
<proteinExistence type="inferred from homology"/>
<dbReference type="Gene3D" id="3.40.190.10">
    <property type="entry name" value="Periplasmic binding protein-like II"/>
    <property type="match status" value="2"/>
</dbReference>
<evidence type="ECO:0000256" key="2">
    <source>
        <dbReference type="ARBA" id="ARBA00022505"/>
    </source>
</evidence>
<dbReference type="PANTHER" id="PTHR30632:SF17">
    <property type="entry name" value="MOLYBDATE-BINDING PROTEIN MODA"/>
    <property type="match status" value="1"/>
</dbReference>
<keyword evidence="9" id="KW-1185">Reference proteome</keyword>
<dbReference type="GO" id="GO:1901359">
    <property type="term" value="F:tungstate binding"/>
    <property type="evidence" value="ECO:0007669"/>
    <property type="project" value="UniProtKB-ARBA"/>
</dbReference>
<dbReference type="InterPro" id="IPR050682">
    <property type="entry name" value="ModA/WtpA"/>
</dbReference>
<keyword evidence="3 6" id="KW-0479">Metal-binding</keyword>
<organism evidence="8 9">
    <name type="scientific">Sneathiella chungangensis</name>
    <dbReference type="NCBI Taxonomy" id="1418234"/>
    <lineage>
        <taxon>Bacteria</taxon>
        <taxon>Pseudomonadati</taxon>
        <taxon>Pseudomonadota</taxon>
        <taxon>Alphaproteobacteria</taxon>
        <taxon>Sneathiellales</taxon>
        <taxon>Sneathiellaceae</taxon>
        <taxon>Sneathiella</taxon>
    </lineage>
</organism>
<feature type="binding site" evidence="6">
    <location>
        <position position="178"/>
    </location>
    <ligand>
        <name>molybdate</name>
        <dbReference type="ChEBI" id="CHEBI:36264"/>
    </ligand>
</feature>
<dbReference type="NCBIfam" id="TIGR01256">
    <property type="entry name" value="modA"/>
    <property type="match status" value="1"/>
</dbReference>
<dbReference type="SUPFAM" id="SSF53850">
    <property type="entry name" value="Periplasmic binding protein-like II"/>
    <property type="match status" value="1"/>
</dbReference>
<name>A0A845MH09_9PROT</name>
<comment type="subunit">
    <text evidence="5">The complex is composed of two ATP-binding proteins (ModC), two transmembrane proteins (ModB) and a solute-binding protein (ModA).</text>
</comment>
<reference evidence="8 9" key="1">
    <citation type="journal article" date="2014" name="Int. J. Syst. Evol. Microbiol.">
        <title>Sneathiella chungangensis sp. nov., isolated from a marine sand, and emended description of the genus Sneathiella.</title>
        <authorList>
            <person name="Siamphan C."/>
            <person name="Kim H."/>
            <person name="Lee J.S."/>
            <person name="Kim W."/>
        </authorList>
    </citation>
    <scope>NUCLEOTIDE SEQUENCE [LARGE SCALE GENOMIC DNA]</scope>
    <source>
        <strain evidence="8 9">KCTC 32476</strain>
    </source>
</reference>
<dbReference type="GO" id="GO:0030288">
    <property type="term" value="C:outer membrane-bounded periplasmic space"/>
    <property type="evidence" value="ECO:0007669"/>
    <property type="project" value="TreeGrafter"/>
</dbReference>
<dbReference type="FunFam" id="3.40.190.10:FF:000035">
    <property type="entry name" value="Molybdate ABC transporter substrate-binding protein"/>
    <property type="match status" value="1"/>
</dbReference>
<dbReference type="RefSeq" id="WP_161339084.1">
    <property type="nucleotide sequence ID" value="NZ_JBHSDG010000004.1"/>
</dbReference>
<feature type="binding site" evidence="6">
    <location>
        <position position="196"/>
    </location>
    <ligand>
        <name>molybdate</name>
        <dbReference type="ChEBI" id="CHEBI:36264"/>
    </ligand>
</feature>
<comment type="similarity">
    <text evidence="1">Belongs to the bacterial solute-binding protein ModA family.</text>
</comment>
<feature type="signal peptide" evidence="7">
    <location>
        <begin position="1"/>
        <end position="28"/>
    </location>
</feature>
<evidence type="ECO:0000256" key="4">
    <source>
        <dbReference type="ARBA" id="ARBA00022729"/>
    </source>
</evidence>
<gene>
    <name evidence="8" type="primary">modA</name>
    <name evidence="8" type="ORF">GQF03_09795</name>
</gene>
<dbReference type="AlphaFoldDB" id="A0A845MH09"/>
<accession>A0A845MH09</accession>
<dbReference type="EMBL" id="WTVA01000004">
    <property type="protein sequence ID" value="MZR22626.1"/>
    <property type="molecule type" value="Genomic_DNA"/>
</dbReference>
<dbReference type="GO" id="GO:0015689">
    <property type="term" value="P:molybdate ion transport"/>
    <property type="evidence" value="ECO:0007669"/>
    <property type="project" value="InterPro"/>
</dbReference>
<sequence>MQNRYRKYFRYSAILGALFSGAVGSAQASEEDVVVFAAASTTEVVSALGTEFEKRTEIPVISSFAGSGTLARQIYEGAPADIFIAANMAWLTYLDEARLLEAGSIVKVASNNLVLVAPKDTLVPDPFDFQKLPDLLSGRRLAIGNPAHVPAGNYAKSALQFLDLWRVLRDQFVYLPNVRSVLALVERGEVPYAIVYATDVRLAKNIRIVAVFPRESHPQIAYGMAKIRDNDGHSTNLFYDFVKSGDGQEIFRRFGFVTKVN</sequence>
<dbReference type="GO" id="GO:0046872">
    <property type="term" value="F:metal ion binding"/>
    <property type="evidence" value="ECO:0007669"/>
    <property type="project" value="UniProtKB-KW"/>
</dbReference>
<dbReference type="Pfam" id="PF13531">
    <property type="entry name" value="SBP_bac_11"/>
    <property type="match status" value="1"/>
</dbReference>
<feature type="chain" id="PRO_5032737243" evidence="7">
    <location>
        <begin position="29"/>
        <end position="261"/>
    </location>
</feature>
<protein>
    <submittedName>
        <fullName evidence="8">Molybdate ABC transporter substrate-binding protein</fullName>
    </submittedName>
</protein>
<comment type="caution">
    <text evidence="8">The sequence shown here is derived from an EMBL/GenBank/DDBJ whole genome shotgun (WGS) entry which is preliminary data.</text>
</comment>
<dbReference type="OrthoDB" id="9785015at2"/>
<dbReference type="GO" id="GO:0030973">
    <property type="term" value="F:molybdate ion binding"/>
    <property type="evidence" value="ECO:0007669"/>
    <property type="project" value="TreeGrafter"/>
</dbReference>
<feature type="binding site" evidence="6">
    <location>
        <position position="151"/>
    </location>
    <ligand>
        <name>molybdate</name>
        <dbReference type="ChEBI" id="CHEBI:36264"/>
    </ligand>
</feature>
<feature type="binding site" evidence="6">
    <location>
        <position position="67"/>
    </location>
    <ligand>
        <name>molybdate</name>
        <dbReference type="ChEBI" id="CHEBI:36264"/>
    </ligand>
</feature>
<keyword evidence="4 7" id="KW-0732">Signal</keyword>
<evidence type="ECO:0000313" key="8">
    <source>
        <dbReference type="EMBL" id="MZR22626.1"/>
    </source>
</evidence>
<dbReference type="Proteomes" id="UP000445696">
    <property type="component" value="Unassembled WGS sequence"/>
</dbReference>
<evidence type="ECO:0000256" key="1">
    <source>
        <dbReference type="ARBA" id="ARBA00009175"/>
    </source>
</evidence>
<evidence type="ECO:0000256" key="6">
    <source>
        <dbReference type="PIRSR" id="PIRSR004846-1"/>
    </source>
</evidence>
<dbReference type="PIRSF" id="PIRSF004846">
    <property type="entry name" value="ModA"/>
    <property type="match status" value="1"/>
</dbReference>
<evidence type="ECO:0000256" key="7">
    <source>
        <dbReference type="SAM" id="SignalP"/>
    </source>
</evidence>